<accession>A0A4Z1HW72</accession>
<name>A0A4Z1HW72_9HELO</name>
<reference evidence="2 3" key="1">
    <citation type="submission" date="2017-12" db="EMBL/GenBank/DDBJ databases">
        <title>Comparative genomics of Botrytis spp.</title>
        <authorList>
            <person name="Valero-Jimenez C.A."/>
            <person name="Tapia P."/>
            <person name="Veloso J."/>
            <person name="Silva-Moreno E."/>
            <person name="Staats M."/>
            <person name="Valdes J.H."/>
            <person name="Van Kan J.A.L."/>
        </authorList>
    </citation>
    <scope>NUCLEOTIDE SEQUENCE [LARGE SCALE GENOMIC DNA]</scope>
    <source>
        <strain evidence="2 3">MUCL11595</strain>
    </source>
</reference>
<sequence length="61" mass="7013">MFSLGNGHGDTDDGTLPQNGPLHNPVEVLYAWNWIVEGRLHQWKGYIFQRRDDLLSSDSEE</sequence>
<organism evidence="2 3">
    <name type="scientific">Botryotinia convoluta</name>
    <dbReference type="NCBI Taxonomy" id="54673"/>
    <lineage>
        <taxon>Eukaryota</taxon>
        <taxon>Fungi</taxon>
        <taxon>Dikarya</taxon>
        <taxon>Ascomycota</taxon>
        <taxon>Pezizomycotina</taxon>
        <taxon>Leotiomycetes</taxon>
        <taxon>Helotiales</taxon>
        <taxon>Sclerotiniaceae</taxon>
        <taxon>Botryotinia</taxon>
    </lineage>
</organism>
<dbReference type="AlphaFoldDB" id="A0A4Z1HW72"/>
<proteinExistence type="predicted"/>
<keyword evidence="3" id="KW-1185">Reference proteome</keyword>
<feature type="region of interest" description="Disordered" evidence="1">
    <location>
        <begin position="1"/>
        <end position="20"/>
    </location>
</feature>
<comment type="caution">
    <text evidence="2">The sequence shown here is derived from an EMBL/GenBank/DDBJ whole genome shotgun (WGS) entry which is preliminary data.</text>
</comment>
<dbReference type="EMBL" id="PQXN01000222">
    <property type="protein sequence ID" value="TGO49033.1"/>
    <property type="molecule type" value="Genomic_DNA"/>
</dbReference>
<evidence type="ECO:0000256" key="1">
    <source>
        <dbReference type="SAM" id="MobiDB-lite"/>
    </source>
</evidence>
<dbReference type="Proteomes" id="UP000297527">
    <property type="component" value="Unassembled WGS sequence"/>
</dbReference>
<protein>
    <submittedName>
        <fullName evidence="2">Uncharacterized protein</fullName>
    </submittedName>
</protein>
<evidence type="ECO:0000313" key="3">
    <source>
        <dbReference type="Proteomes" id="UP000297527"/>
    </source>
</evidence>
<evidence type="ECO:0000313" key="2">
    <source>
        <dbReference type="EMBL" id="TGO49033.1"/>
    </source>
</evidence>
<gene>
    <name evidence="2" type="ORF">BCON_0223g00050</name>
</gene>